<proteinExistence type="inferred from homology"/>
<keyword evidence="7" id="KW-0863">Zinc-finger</keyword>
<dbReference type="InterPro" id="IPR011011">
    <property type="entry name" value="Znf_FYVE_PHD"/>
</dbReference>
<reference evidence="14 15" key="1">
    <citation type="submission" date="2020-11" db="EMBL/GenBank/DDBJ databases">
        <title>Kefir isolates.</title>
        <authorList>
            <person name="Marcisauskas S."/>
            <person name="Kim Y."/>
            <person name="Blasche S."/>
        </authorList>
    </citation>
    <scope>NUCLEOTIDE SEQUENCE [LARGE SCALE GENOMIC DNA]</scope>
    <source>
        <strain evidence="14 15">KR</strain>
    </source>
</reference>
<dbReference type="GO" id="GO:0005840">
    <property type="term" value="C:ribosome"/>
    <property type="evidence" value="ECO:0007669"/>
    <property type="project" value="InterPro"/>
</dbReference>
<dbReference type="Proteomes" id="UP000777482">
    <property type="component" value="Unassembled WGS sequence"/>
</dbReference>
<keyword evidence="9" id="KW-0862">Zinc</keyword>
<dbReference type="Gene3D" id="3.60.15.10">
    <property type="entry name" value="Ribonuclease Z/Hydroxyacylglutathione hydrolase-like"/>
    <property type="match status" value="1"/>
</dbReference>
<accession>A0A9P7BAE9</accession>
<dbReference type="InterPro" id="IPR035680">
    <property type="entry name" value="Clx_II_MBL"/>
</dbReference>
<dbReference type="Pfam" id="PF02207">
    <property type="entry name" value="zf-UBR"/>
    <property type="match status" value="1"/>
</dbReference>
<evidence type="ECO:0000256" key="3">
    <source>
        <dbReference type="ARBA" id="ARBA00004963"/>
    </source>
</evidence>
<dbReference type="CDD" id="cd19677">
    <property type="entry name" value="UBR-box_UBR7"/>
    <property type="match status" value="1"/>
</dbReference>
<comment type="catalytic activity">
    <reaction evidence="1">
        <text>an S-(2-hydroxyacyl)glutathione + H2O = a 2-hydroxy carboxylate + glutathione + H(+)</text>
        <dbReference type="Rhea" id="RHEA:21864"/>
        <dbReference type="ChEBI" id="CHEBI:15377"/>
        <dbReference type="ChEBI" id="CHEBI:15378"/>
        <dbReference type="ChEBI" id="CHEBI:57925"/>
        <dbReference type="ChEBI" id="CHEBI:58896"/>
        <dbReference type="ChEBI" id="CHEBI:71261"/>
        <dbReference type="EC" id="3.1.2.6"/>
    </reaction>
</comment>
<dbReference type="InterPro" id="IPR036164">
    <property type="entry name" value="bL21-like_sf"/>
</dbReference>
<dbReference type="CDD" id="cd15542">
    <property type="entry name" value="PHD_UBR7"/>
    <property type="match status" value="1"/>
</dbReference>
<evidence type="ECO:0000313" key="14">
    <source>
        <dbReference type="EMBL" id="KAG0667135.1"/>
    </source>
</evidence>
<evidence type="ECO:0000256" key="12">
    <source>
        <dbReference type="SAM" id="MobiDB-lite"/>
    </source>
</evidence>
<evidence type="ECO:0000256" key="10">
    <source>
        <dbReference type="ARBA" id="ARBA00031044"/>
    </source>
</evidence>
<dbReference type="AlphaFoldDB" id="A0A9P7BAE9"/>
<dbReference type="InterPro" id="IPR003126">
    <property type="entry name" value="Znf_UBR"/>
</dbReference>
<dbReference type="InterPro" id="IPR013083">
    <property type="entry name" value="Znf_RING/FYVE/PHD"/>
</dbReference>
<evidence type="ECO:0000313" key="15">
    <source>
        <dbReference type="Proteomes" id="UP000777482"/>
    </source>
</evidence>
<evidence type="ECO:0000256" key="7">
    <source>
        <dbReference type="ARBA" id="ARBA00022771"/>
    </source>
</evidence>
<dbReference type="PANTHER" id="PTHR11935:SF94">
    <property type="entry name" value="TENZING NORGAY, ISOFORM C"/>
    <property type="match status" value="1"/>
</dbReference>
<evidence type="ECO:0000256" key="4">
    <source>
        <dbReference type="ARBA" id="ARBA00006759"/>
    </source>
</evidence>
<dbReference type="InterPro" id="IPR001279">
    <property type="entry name" value="Metallo-B-lactamas"/>
</dbReference>
<dbReference type="NCBIfam" id="TIGR03413">
    <property type="entry name" value="GSH_gloB"/>
    <property type="match status" value="1"/>
</dbReference>
<evidence type="ECO:0000256" key="1">
    <source>
        <dbReference type="ARBA" id="ARBA00001623"/>
    </source>
</evidence>
<feature type="domain" description="UBR-type" evidence="13">
    <location>
        <begin position="404"/>
        <end position="472"/>
    </location>
</feature>
<feature type="zinc finger region" description="UBR-type" evidence="11">
    <location>
        <begin position="404"/>
        <end position="472"/>
    </location>
</feature>
<dbReference type="SUPFAM" id="SSF141091">
    <property type="entry name" value="L21p-like"/>
    <property type="match status" value="1"/>
</dbReference>
<dbReference type="InterPro" id="IPR047506">
    <property type="entry name" value="UBR7-like_UBR-box"/>
</dbReference>
<dbReference type="SMART" id="SM00249">
    <property type="entry name" value="PHD"/>
    <property type="match status" value="1"/>
</dbReference>
<dbReference type="InterPro" id="IPR001965">
    <property type="entry name" value="Znf_PHD"/>
</dbReference>
<dbReference type="GO" id="GO:0019243">
    <property type="term" value="P:methylglyoxal catabolic process to D-lactate via S-lactoyl-glutathione"/>
    <property type="evidence" value="ECO:0007669"/>
    <property type="project" value="InterPro"/>
</dbReference>
<dbReference type="Pfam" id="PF00753">
    <property type="entry name" value="Lactamase_B"/>
    <property type="match status" value="1"/>
</dbReference>
<keyword evidence="15" id="KW-1185">Reference proteome</keyword>
<dbReference type="Pfam" id="PF16123">
    <property type="entry name" value="HAGH_C"/>
    <property type="match status" value="1"/>
</dbReference>
<comment type="caution">
    <text evidence="14">The sequence shown here is derived from an EMBL/GenBank/DDBJ whole genome shotgun (WGS) entry which is preliminary data.</text>
</comment>
<dbReference type="GO" id="GO:0008270">
    <property type="term" value="F:zinc ion binding"/>
    <property type="evidence" value="ECO:0007669"/>
    <property type="project" value="UniProtKB-KW"/>
</dbReference>
<organism evidence="14 15">
    <name type="scientific">Rhodotorula mucilaginosa</name>
    <name type="common">Yeast</name>
    <name type="synonym">Rhodotorula rubra</name>
    <dbReference type="NCBI Taxonomy" id="5537"/>
    <lineage>
        <taxon>Eukaryota</taxon>
        <taxon>Fungi</taxon>
        <taxon>Dikarya</taxon>
        <taxon>Basidiomycota</taxon>
        <taxon>Pucciniomycotina</taxon>
        <taxon>Microbotryomycetes</taxon>
        <taxon>Sporidiobolales</taxon>
        <taxon>Sporidiobolaceae</taxon>
        <taxon>Rhodotorula</taxon>
    </lineage>
</organism>
<comment type="cofactor">
    <cofactor evidence="2">
        <name>Zn(2+)</name>
        <dbReference type="ChEBI" id="CHEBI:29105"/>
    </cofactor>
</comment>
<protein>
    <recommendedName>
        <fullName evidence="5">hydroxyacylglutathione hydrolase</fullName>
        <ecNumber evidence="5">3.1.2.6</ecNumber>
    </recommendedName>
    <alternativeName>
        <fullName evidence="10">Glyoxalase II</fullName>
    </alternativeName>
</protein>
<keyword evidence="8" id="KW-0378">Hydrolase</keyword>
<dbReference type="PANTHER" id="PTHR11935">
    <property type="entry name" value="BETA LACTAMASE DOMAIN"/>
    <property type="match status" value="1"/>
</dbReference>
<dbReference type="EMBL" id="PUHQ01000002">
    <property type="protein sequence ID" value="KAG0667135.1"/>
    <property type="molecule type" value="Genomic_DNA"/>
</dbReference>
<evidence type="ECO:0000256" key="5">
    <source>
        <dbReference type="ARBA" id="ARBA00011917"/>
    </source>
</evidence>
<dbReference type="HAMAP" id="MF_01374">
    <property type="entry name" value="Glyoxalase_2"/>
    <property type="match status" value="1"/>
</dbReference>
<dbReference type="GO" id="GO:0004416">
    <property type="term" value="F:hydroxyacylglutathione hydrolase activity"/>
    <property type="evidence" value="ECO:0007669"/>
    <property type="project" value="UniProtKB-EC"/>
</dbReference>
<keyword evidence="6" id="KW-0479">Metal-binding</keyword>
<dbReference type="InterPro" id="IPR036866">
    <property type="entry name" value="RibonucZ/Hydroxyglut_hydro"/>
</dbReference>
<dbReference type="SMART" id="SM00849">
    <property type="entry name" value="Lactamase_B"/>
    <property type="match status" value="1"/>
</dbReference>
<dbReference type="GO" id="GO:0005737">
    <property type="term" value="C:cytoplasm"/>
    <property type="evidence" value="ECO:0007669"/>
    <property type="project" value="UniProtKB-ARBA"/>
</dbReference>
<evidence type="ECO:0000256" key="8">
    <source>
        <dbReference type="ARBA" id="ARBA00022801"/>
    </source>
</evidence>
<evidence type="ECO:0000256" key="6">
    <source>
        <dbReference type="ARBA" id="ARBA00022723"/>
    </source>
</evidence>
<gene>
    <name evidence="14" type="primary">GLO2</name>
    <name evidence="14" type="ORF">C6P46_002547</name>
</gene>
<comment type="similarity">
    <text evidence="4">Belongs to the metallo-beta-lactamase superfamily. Glyoxalase II family.</text>
</comment>
<evidence type="ECO:0000256" key="9">
    <source>
        <dbReference type="ARBA" id="ARBA00022833"/>
    </source>
</evidence>
<feature type="compositionally biased region" description="Low complexity" evidence="12">
    <location>
        <begin position="607"/>
        <end position="616"/>
    </location>
</feature>
<dbReference type="InterPro" id="IPR032282">
    <property type="entry name" value="HAGH_C"/>
</dbReference>
<dbReference type="OrthoDB" id="515692at2759"/>
<dbReference type="SUPFAM" id="SSF56281">
    <property type="entry name" value="Metallo-hydrolase/oxidoreductase"/>
    <property type="match status" value="1"/>
</dbReference>
<evidence type="ECO:0000256" key="11">
    <source>
        <dbReference type="PROSITE-ProRule" id="PRU00508"/>
    </source>
</evidence>
<dbReference type="Gene3D" id="3.30.40.10">
    <property type="entry name" value="Zinc/RING finger domain, C3HC4 (zinc finger)"/>
    <property type="match status" value="1"/>
</dbReference>
<comment type="pathway">
    <text evidence="3">Secondary metabolite metabolism; methylglyoxal degradation; (R)-lactate from methylglyoxal: step 2/2.</text>
</comment>
<dbReference type="Pfam" id="PF00829">
    <property type="entry name" value="Ribosomal_L21p"/>
    <property type="match status" value="1"/>
</dbReference>
<dbReference type="PROSITE" id="PS51157">
    <property type="entry name" value="ZF_UBR"/>
    <property type="match status" value="1"/>
</dbReference>
<dbReference type="EC" id="3.1.2.6" evidence="5"/>
<dbReference type="InterPro" id="IPR017782">
    <property type="entry name" value="Hydroxyacylglutathione_Hdrlase"/>
</dbReference>
<sequence length="1103" mass="120537">MQLPRTNASLASSRLESSVELKQQLKALSPVSRLTLPVLLAPPPRVLTPSPLARAASTSRLACSACSSAQAAAAAAARAPPSPRWFSQSARVRTGAAASELPTTLPRHAQPAALDPKPLATIATAPSEPSALALLKSQPSHYISALFMGRRYLLTPGDVLTVPHLKDAPVGSRLALTRILEVGSRDYTLRAGTTATTAIAGTVSSVSSAKLASHSAPITARPPASRSIAVNGVPKDWQRHPDSLPYLGDEIVRAEVTVLEHTKGAMFEVEKFKRRKGYRRTLRSKLGFTKLRVGEIELGPKQEHRSSWEDQHAPPSTATQLHAVATRALIDISQAPLATLDRSQLEAHRPDDQAAGSMLNRNALLFSPTRDGVPSSDDNFNALDLLAAQDALEAEAREAVPYASECTYDLGYIKQPLYACRTCLNDRAVCVACSVACHAEHDLVELFNRREFRCDCGTEAMGAGSCCQISNRADAPRNERNRYDHNFRGEFCWCGRPYDPHTEENDMIQCLVCEDWCHEPCLMGRQAATGQQAGAAVETDADAAVLTPDDFDVLICQRCVRQKDDLRHLLERYAGIEGSGVVVISERDEVLGKVTSPGADETEVETATEAAGTIAGPLIPGETTKRSTDDAGLQQDQMRPAKRARASPDPSSSSGVSRNACHAPHRPAGAEGDWPLNQLEAKGARLNVYLQEGWMDRWCRCGECLTTLLKYPYLLEEEEVYEPPEDADASKSTFELGMEHLLTRMPRGQALDSINAFSQLSERLKGFLRPHAEGDDWSRVKGSVYACEEEFSPLRGATSGGDDTGLFFAAHHCERMLAQYLLRITPKTQAIRSFSSSLRSKMRVVPVPCRDDNYMYLIIDEPTKTTAIVDPYDPPKIQAAADKEGVKIGEYLLTTHSHFDHAGGNEKCAQQCVQFPLFVDGFKYPGIKVYGGGDKVVGLTNLVKDNDTFKIGSLDIKAVFTPCHTQDHICYFVEDKQKNQRAVFTGDTLFISGCGRFFEGEPREMHVALNEKLASLPDDTVVYCGHEYTASNVAFSKKVDPDNAAIQKLEKFCQENAVSTGKSTIGDEKEWNVFMRTSSKAVQDATGTKDPIEAMGKLREMKG</sequence>
<name>A0A9P7BAE9_RHOMI</name>
<dbReference type="CDD" id="cd07723">
    <property type="entry name" value="hydroxyacylglutathione_hydrolase_MBL-fold"/>
    <property type="match status" value="1"/>
</dbReference>
<dbReference type="InterPro" id="IPR028909">
    <property type="entry name" value="bL21-like"/>
</dbReference>
<evidence type="ECO:0000256" key="2">
    <source>
        <dbReference type="ARBA" id="ARBA00001947"/>
    </source>
</evidence>
<dbReference type="SUPFAM" id="SSF57903">
    <property type="entry name" value="FYVE/PHD zinc finger"/>
    <property type="match status" value="1"/>
</dbReference>
<feature type="region of interest" description="Disordered" evidence="12">
    <location>
        <begin position="597"/>
        <end position="674"/>
    </location>
</feature>
<dbReference type="SMART" id="SM00396">
    <property type="entry name" value="ZnF_UBR1"/>
    <property type="match status" value="1"/>
</dbReference>
<evidence type="ECO:0000259" key="13">
    <source>
        <dbReference type="PROSITE" id="PS51157"/>
    </source>
</evidence>